<evidence type="ECO:0000256" key="1">
    <source>
        <dbReference type="SAM" id="MobiDB-lite"/>
    </source>
</evidence>
<comment type="caution">
    <text evidence="2">The sequence shown here is derived from an EMBL/GenBank/DDBJ whole genome shotgun (WGS) entry which is preliminary data.</text>
</comment>
<evidence type="ECO:0000313" key="3">
    <source>
        <dbReference type="Proteomes" id="UP000188268"/>
    </source>
</evidence>
<dbReference type="Proteomes" id="UP000188268">
    <property type="component" value="Unassembled WGS sequence"/>
</dbReference>
<dbReference type="AlphaFoldDB" id="A0A1R3GE23"/>
<reference evidence="2 3" key="1">
    <citation type="submission" date="2013-09" db="EMBL/GenBank/DDBJ databases">
        <title>Corchorus capsularis genome sequencing.</title>
        <authorList>
            <person name="Alam M."/>
            <person name="Haque M.S."/>
            <person name="Islam M.S."/>
            <person name="Emdad E.M."/>
            <person name="Islam M.M."/>
            <person name="Ahmed B."/>
            <person name="Halim A."/>
            <person name="Hossen Q.M.M."/>
            <person name="Hossain M.Z."/>
            <person name="Ahmed R."/>
            <person name="Khan M.M."/>
            <person name="Islam R."/>
            <person name="Rashid M.M."/>
            <person name="Khan S.A."/>
            <person name="Rahman M.S."/>
            <person name="Alam M."/>
        </authorList>
    </citation>
    <scope>NUCLEOTIDE SEQUENCE [LARGE SCALE GENOMIC DNA]</scope>
    <source>
        <strain evidence="3">cv. CVL-1</strain>
        <tissue evidence="2">Whole seedling</tissue>
    </source>
</reference>
<organism evidence="2 3">
    <name type="scientific">Corchorus capsularis</name>
    <name type="common">Jute</name>
    <dbReference type="NCBI Taxonomy" id="210143"/>
    <lineage>
        <taxon>Eukaryota</taxon>
        <taxon>Viridiplantae</taxon>
        <taxon>Streptophyta</taxon>
        <taxon>Embryophyta</taxon>
        <taxon>Tracheophyta</taxon>
        <taxon>Spermatophyta</taxon>
        <taxon>Magnoliopsida</taxon>
        <taxon>eudicotyledons</taxon>
        <taxon>Gunneridae</taxon>
        <taxon>Pentapetalae</taxon>
        <taxon>rosids</taxon>
        <taxon>malvids</taxon>
        <taxon>Malvales</taxon>
        <taxon>Malvaceae</taxon>
        <taxon>Grewioideae</taxon>
        <taxon>Apeibeae</taxon>
        <taxon>Corchorus</taxon>
    </lineage>
</organism>
<keyword evidence="3" id="KW-1185">Reference proteome</keyword>
<dbReference type="Gramene" id="OMO56322">
    <property type="protein sequence ID" value="OMO56322"/>
    <property type="gene ID" value="CCACVL1_26635"/>
</dbReference>
<name>A0A1R3GE23_COCAP</name>
<dbReference type="EMBL" id="AWWV01014519">
    <property type="protein sequence ID" value="OMO56322.1"/>
    <property type="molecule type" value="Genomic_DNA"/>
</dbReference>
<evidence type="ECO:0000313" key="2">
    <source>
        <dbReference type="EMBL" id="OMO56322.1"/>
    </source>
</evidence>
<proteinExistence type="predicted"/>
<feature type="region of interest" description="Disordered" evidence="1">
    <location>
        <begin position="1"/>
        <end position="40"/>
    </location>
</feature>
<accession>A0A1R3GE23</accession>
<protein>
    <submittedName>
        <fullName evidence="2">Uncharacterized protein</fullName>
    </submittedName>
</protein>
<sequence>MAATKSPWDQYGGKGHTYKTLRVMPRLGPPQSGDRVKRHD</sequence>
<gene>
    <name evidence="2" type="ORF">CCACVL1_26635</name>
</gene>